<evidence type="ECO:0000256" key="1">
    <source>
        <dbReference type="SAM" id="MobiDB-lite"/>
    </source>
</evidence>
<feature type="region of interest" description="Disordered" evidence="1">
    <location>
        <begin position="1"/>
        <end position="31"/>
    </location>
</feature>
<evidence type="ECO:0000313" key="3">
    <source>
        <dbReference type="Proteomes" id="UP001066276"/>
    </source>
</evidence>
<keyword evidence="3" id="KW-1185">Reference proteome</keyword>
<protein>
    <submittedName>
        <fullName evidence="2">Uncharacterized protein</fullName>
    </submittedName>
</protein>
<dbReference type="Proteomes" id="UP001066276">
    <property type="component" value="Chromosome 3_2"/>
</dbReference>
<dbReference type="AlphaFoldDB" id="A0AAV7TSB4"/>
<accession>A0AAV7TSB4</accession>
<organism evidence="2 3">
    <name type="scientific">Pleurodeles waltl</name>
    <name type="common">Iberian ribbed newt</name>
    <dbReference type="NCBI Taxonomy" id="8319"/>
    <lineage>
        <taxon>Eukaryota</taxon>
        <taxon>Metazoa</taxon>
        <taxon>Chordata</taxon>
        <taxon>Craniata</taxon>
        <taxon>Vertebrata</taxon>
        <taxon>Euteleostomi</taxon>
        <taxon>Amphibia</taxon>
        <taxon>Batrachia</taxon>
        <taxon>Caudata</taxon>
        <taxon>Salamandroidea</taxon>
        <taxon>Salamandridae</taxon>
        <taxon>Pleurodelinae</taxon>
        <taxon>Pleurodeles</taxon>
    </lineage>
</organism>
<dbReference type="EMBL" id="JANPWB010000006">
    <property type="protein sequence ID" value="KAJ1179493.1"/>
    <property type="molecule type" value="Genomic_DNA"/>
</dbReference>
<proteinExistence type="predicted"/>
<comment type="caution">
    <text evidence="2">The sequence shown here is derived from an EMBL/GenBank/DDBJ whole genome shotgun (WGS) entry which is preliminary data.</text>
</comment>
<evidence type="ECO:0000313" key="2">
    <source>
        <dbReference type="EMBL" id="KAJ1179493.1"/>
    </source>
</evidence>
<name>A0AAV7TSB4_PLEWA</name>
<reference evidence="2" key="1">
    <citation type="journal article" date="2022" name="bioRxiv">
        <title>Sequencing and chromosome-scale assembly of the giantPleurodeles waltlgenome.</title>
        <authorList>
            <person name="Brown T."/>
            <person name="Elewa A."/>
            <person name="Iarovenko S."/>
            <person name="Subramanian E."/>
            <person name="Araus A.J."/>
            <person name="Petzold A."/>
            <person name="Susuki M."/>
            <person name="Suzuki K.-i.T."/>
            <person name="Hayashi T."/>
            <person name="Toyoda A."/>
            <person name="Oliveira C."/>
            <person name="Osipova E."/>
            <person name="Leigh N.D."/>
            <person name="Simon A."/>
            <person name="Yun M.H."/>
        </authorList>
    </citation>
    <scope>NUCLEOTIDE SEQUENCE</scope>
    <source>
        <strain evidence="2">20211129_DDA</strain>
        <tissue evidence="2">Liver</tissue>
    </source>
</reference>
<sequence length="110" mass="11367">MQAKISLPGRNAPEDCGARGGGAWCGEPGKRRRRRGLRLGPQALPQCTVHWAVALWDLSGPSGPPPGLLLIDAAGTPGVGAAAAAIPEEVSCARCAPARPRPNWTARGRT</sequence>
<gene>
    <name evidence="2" type="ORF">NDU88_004727</name>
</gene>